<dbReference type="AlphaFoldDB" id="A0A3P3VUS0"/>
<dbReference type="OrthoDB" id="3535638at2"/>
<dbReference type="Pfam" id="PF07110">
    <property type="entry name" value="EthD"/>
    <property type="match status" value="1"/>
</dbReference>
<evidence type="ECO:0000259" key="1">
    <source>
        <dbReference type="Pfam" id="PF07110"/>
    </source>
</evidence>
<comment type="caution">
    <text evidence="2">The sequence shown here is derived from an EMBL/GenBank/DDBJ whole genome shotgun (WGS) entry which is preliminary data.</text>
</comment>
<gene>
    <name evidence="2" type="ORF">EG850_12075</name>
</gene>
<feature type="domain" description="EthD" evidence="1">
    <location>
        <begin position="135"/>
        <end position="217"/>
    </location>
</feature>
<organism evidence="2 3">
    <name type="scientific">Gulosibacter macacae</name>
    <dbReference type="NCBI Taxonomy" id="2488791"/>
    <lineage>
        <taxon>Bacteria</taxon>
        <taxon>Bacillati</taxon>
        <taxon>Actinomycetota</taxon>
        <taxon>Actinomycetes</taxon>
        <taxon>Micrococcales</taxon>
        <taxon>Microbacteriaceae</taxon>
        <taxon>Gulosibacter</taxon>
    </lineage>
</organism>
<protein>
    <recommendedName>
        <fullName evidence="1">EthD domain-containing protein</fullName>
    </recommendedName>
</protein>
<name>A0A3P3VUS0_9MICO</name>
<keyword evidence="3" id="KW-1185">Reference proteome</keyword>
<evidence type="ECO:0000313" key="3">
    <source>
        <dbReference type="Proteomes" id="UP000274391"/>
    </source>
</evidence>
<dbReference type="Proteomes" id="UP000274391">
    <property type="component" value="Unassembled WGS sequence"/>
</dbReference>
<dbReference type="RefSeq" id="WP_124973826.1">
    <property type="nucleotide sequence ID" value="NZ_RQVS01000020.1"/>
</dbReference>
<dbReference type="GO" id="GO:0016491">
    <property type="term" value="F:oxidoreductase activity"/>
    <property type="evidence" value="ECO:0007669"/>
    <property type="project" value="InterPro"/>
</dbReference>
<reference evidence="2 3" key="1">
    <citation type="submission" date="2018-11" db="EMBL/GenBank/DDBJ databases">
        <title>YIM 102482-1 draft genome.</title>
        <authorList>
            <person name="Li G."/>
            <person name="Jiang Y."/>
        </authorList>
    </citation>
    <scope>NUCLEOTIDE SEQUENCE [LARGE SCALE GENOMIC DNA]</scope>
    <source>
        <strain evidence="2 3">YIM 102482-1</strain>
    </source>
</reference>
<accession>A0A3P3VUS0</accession>
<sequence length="233" mass="25104">MNQQPAYKLVILLARDPQRDRHDFAAELLELERTAPIAAAGLLRSVVTTGLAAVDPADESPFDAAIETWWARKNDAADWVVSRAFEYEWLAPRMRLLAALPHAIAGEPGRRWEAEEPYPEGAVQLIALTTAVRSLRKDEFATAYARHADLALAGEESTARIASLEFTTAPLAPPSRFSADRDDGVGTIVFASADALAAEVASEHYRDVVAPDAAAFSHAANSDVMVGTPTVIA</sequence>
<proteinExistence type="predicted"/>
<dbReference type="EMBL" id="RQVS01000020">
    <property type="protein sequence ID" value="RRJ85718.1"/>
    <property type="molecule type" value="Genomic_DNA"/>
</dbReference>
<evidence type="ECO:0000313" key="2">
    <source>
        <dbReference type="EMBL" id="RRJ85718.1"/>
    </source>
</evidence>
<dbReference type="InterPro" id="IPR009799">
    <property type="entry name" value="EthD_dom"/>
</dbReference>